<keyword evidence="4" id="KW-1185">Reference proteome</keyword>
<dbReference type="AlphaFoldDB" id="F2Q2D7"/>
<sequence length="378" mass="41070">MSASEFEVRCCLTVDNGSGSALFGKFPVNGDSDSGFFHREEGSRFPRIRYQKPRYHHTNMPLFGASSRSKSPLSFLSRNKQSPTAQKSTYSNNKSTGSSHLDLPPAYTPVSATSATAPSFPAASSEGSSVPASPDRPDSFLAQFDTVFLIDDSGSMRGASWKATENALAKIAPICTAQDKDGVEVYFLNHRSDSSNGAYSNVRDTGHVREVFTAVSPCGGTPTGTRLNHILKPYLKGFEEASKSMSPDERDNAVRPLNIIVITDGVPTDDVESVIVRAAKKLDRLTPERQKGAPGGVPHIQSSRGRHQRLLVRRRAEQKTNEVMKNACPGRPRIDDRSLLAGPDPQAIIIIIIIGGSLQSQELLVQWKSSSSRLWLVG</sequence>
<dbReference type="VEuPathDB" id="FungiDB:TEQG_07279"/>
<dbReference type="SUPFAM" id="SSF53300">
    <property type="entry name" value="vWA-like"/>
    <property type="match status" value="1"/>
</dbReference>
<evidence type="ECO:0000313" key="3">
    <source>
        <dbReference type="EMBL" id="EGE08305.1"/>
    </source>
</evidence>
<dbReference type="eggNOG" id="ENOG502S247">
    <property type="taxonomic scope" value="Eukaryota"/>
</dbReference>
<dbReference type="InterPro" id="IPR036465">
    <property type="entry name" value="vWFA_dom_sf"/>
</dbReference>
<evidence type="ECO:0000256" key="1">
    <source>
        <dbReference type="SAM" id="MobiDB-lite"/>
    </source>
</evidence>
<organism evidence="3 4">
    <name type="scientific">Trichophyton equinum (strain ATCC MYA-4606 / CBS 127.97)</name>
    <name type="common">Horse ringworm fungus</name>
    <dbReference type="NCBI Taxonomy" id="559882"/>
    <lineage>
        <taxon>Eukaryota</taxon>
        <taxon>Fungi</taxon>
        <taxon>Dikarya</taxon>
        <taxon>Ascomycota</taxon>
        <taxon>Pezizomycotina</taxon>
        <taxon>Eurotiomycetes</taxon>
        <taxon>Eurotiomycetidae</taxon>
        <taxon>Onygenales</taxon>
        <taxon>Arthrodermataceae</taxon>
        <taxon>Trichophyton</taxon>
    </lineage>
</organism>
<reference evidence="4" key="1">
    <citation type="journal article" date="2012" name="MBio">
        <title>Comparative genome analysis of Trichophyton rubrum and related dermatophytes reveals candidate genes involved in infection.</title>
        <authorList>
            <person name="Martinez D.A."/>
            <person name="Oliver B.G."/>
            <person name="Graeser Y."/>
            <person name="Goldberg J.M."/>
            <person name="Li W."/>
            <person name="Martinez-Rossi N.M."/>
            <person name="Monod M."/>
            <person name="Shelest E."/>
            <person name="Barton R.C."/>
            <person name="Birch E."/>
            <person name="Brakhage A.A."/>
            <person name="Chen Z."/>
            <person name="Gurr S.J."/>
            <person name="Heiman D."/>
            <person name="Heitman J."/>
            <person name="Kosti I."/>
            <person name="Rossi A."/>
            <person name="Saif S."/>
            <person name="Samalova M."/>
            <person name="Saunders C.W."/>
            <person name="Shea T."/>
            <person name="Summerbell R.C."/>
            <person name="Xu J."/>
            <person name="Young S."/>
            <person name="Zeng Q."/>
            <person name="Birren B.W."/>
            <person name="Cuomo C.A."/>
            <person name="White T.C."/>
        </authorList>
    </citation>
    <scope>NUCLEOTIDE SEQUENCE [LARGE SCALE GENOMIC DNA]</scope>
    <source>
        <strain evidence="4">ATCC MYA-4606 / CBS 127.97</strain>
    </source>
</reference>
<protein>
    <recommendedName>
        <fullName evidence="2">VWFA domain-containing protein</fullName>
    </recommendedName>
</protein>
<dbReference type="Pfam" id="PF00092">
    <property type="entry name" value="VWA"/>
    <property type="match status" value="1"/>
</dbReference>
<dbReference type="Proteomes" id="UP000009169">
    <property type="component" value="Unassembled WGS sequence"/>
</dbReference>
<name>F2Q2D7_TRIEC</name>
<feature type="compositionally biased region" description="Low complexity" evidence="1">
    <location>
        <begin position="66"/>
        <end position="78"/>
    </location>
</feature>
<dbReference type="PANTHER" id="PTHR34706">
    <property type="entry name" value="SLR1338 PROTEIN"/>
    <property type="match status" value="1"/>
</dbReference>
<accession>F2Q2D7</accession>
<evidence type="ECO:0000313" key="4">
    <source>
        <dbReference type="Proteomes" id="UP000009169"/>
    </source>
</evidence>
<gene>
    <name evidence="3" type="ORF">TEQG_07279</name>
</gene>
<dbReference type="InterPro" id="IPR002035">
    <property type="entry name" value="VWF_A"/>
</dbReference>
<dbReference type="EMBL" id="DS995777">
    <property type="protein sequence ID" value="EGE08305.1"/>
    <property type="molecule type" value="Genomic_DNA"/>
</dbReference>
<feature type="region of interest" description="Disordered" evidence="1">
    <location>
        <begin position="59"/>
        <end position="136"/>
    </location>
</feature>
<feature type="region of interest" description="Disordered" evidence="1">
    <location>
        <begin position="288"/>
        <end position="307"/>
    </location>
</feature>
<proteinExistence type="predicted"/>
<feature type="compositionally biased region" description="Low complexity" evidence="1">
    <location>
        <begin position="104"/>
        <end position="125"/>
    </location>
</feature>
<feature type="compositionally biased region" description="Polar residues" evidence="1">
    <location>
        <begin position="79"/>
        <end position="99"/>
    </location>
</feature>
<feature type="domain" description="VWFA" evidence="2">
    <location>
        <begin position="145"/>
        <end position="297"/>
    </location>
</feature>
<dbReference type="PANTHER" id="PTHR34706:SF1">
    <property type="entry name" value="VWFA DOMAIN-CONTAINING PROTEIN"/>
    <property type="match status" value="1"/>
</dbReference>
<evidence type="ECO:0000259" key="2">
    <source>
        <dbReference type="PROSITE" id="PS50234"/>
    </source>
</evidence>
<dbReference type="PROSITE" id="PS50234">
    <property type="entry name" value="VWFA"/>
    <property type="match status" value="1"/>
</dbReference>
<dbReference type="Gene3D" id="3.40.50.410">
    <property type="entry name" value="von Willebrand factor, type A domain"/>
    <property type="match status" value="1"/>
</dbReference>
<dbReference type="OrthoDB" id="2142040at2759"/>
<dbReference type="HOGENOM" id="CLU_731948_0_0_1"/>